<proteinExistence type="predicted"/>
<reference evidence="1 2" key="1">
    <citation type="submission" date="2008-03" db="EMBL/GenBank/DDBJ databases">
        <title>Sequencing of the draft genome and assembly of Burkholderia ambifaria MEX-5.</title>
        <authorList>
            <consortium name="US DOE Joint Genome Institute (JGI-PGF)"/>
            <person name="Copeland A."/>
            <person name="Lucas S."/>
            <person name="Lapidus A."/>
            <person name="Glavina del Rio T."/>
            <person name="Dalin E."/>
            <person name="Tice H."/>
            <person name="Bruce D."/>
            <person name="Goodwin L."/>
            <person name="Pitluck S."/>
            <person name="Larimer F."/>
            <person name="Land M.L."/>
            <person name="Hauser L."/>
            <person name="Tiedje J."/>
            <person name="Richardson P."/>
        </authorList>
    </citation>
    <scope>NUCLEOTIDE SEQUENCE [LARGE SCALE GENOMIC DNA]</scope>
    <source>
        <strain evidence="1 2">MEX-5</strain>
    </source>
</reference>
<evidence type="ECO:0000313" key="1">
    <source>
        <dbReference type="EMBL" id="EDT38038.1"/>
    </source>
</evidence>
<comment type="caution">
    <text evidence="1">The sequence shown here is derived from an EMBL/GenBank/DDBJ whole genome shotgun (WGS) entry which is preliminary data.</text>
</comment>
<gene>
    <name evidence="1" type="ORF">BamMEX5DRAFT_6188</name>
</gene>
<sequence length="226" mass="25010">MQAIETDKACRGVSYASAASFFFRYADGVQAVFAARFCRVGRRLISSACSRMNQLHCAVAGAHVRQRADVRRDGPAEPVPRASFNDFWARECCRTGRRRRFAAVGTSAAKFAGALLDYETPARRAVARGPAGRIRSPFPALLRGIQGSAQAADGHRDTFLKQKCDSRRHVHASRPACDAQPSVESRMACPLRHWTHRRAVDQIHRRWGAANSSISSRGNSDEDQKQ</sequence>
<dbReference type="AlphaFoldDB" id="B1TEH2"/>
<name>B1TEH2_9BURK</name>
<evidence type="ECO:0000313" key="2">
    <source>
        <dbReference type="Proteomes" id="UP000004814"/>
    </source>
</evidence>
<accession>B1TEH2</accession>
<dbReference type="PATRIC" id="fig|396597.7.peg.1302"/>
<dbReference type="EMBL" id="ABLK01000340">
    <property type="protein sequence ID" value="EDT38038.1"/>
    <property type="molecule type" value="Genomic_DNA"/>
</dbReference>
<protein>
    <submittedName>
        <fullName evidence="1">Uncharacterized protein</fullName>
    </submittedName>
</protein>
<dbReference type="Proteomes" id="UP000004814">
    <property type="component" value="Unassembled WGS sequence"/>
</dbReference>
<organism evidence="1 2">
    <name type="scientific">Burkholderia ambifaria MEX-5</name>
    <dbReference type="NCBI Taxonomy" id="396597"/>
    <lineage>
        <taxon>Bacteria</taxon>
        <taxon>Pseudomonadati</taxon>
        <taxon>Pseudomonadota</taxon>
        <taxon>Betaproteobacteria</taxon>
        <taxon>Burkholderiales</taxon>
        <taxon>Burkholderiaceae</taxon>
        <taxon>Burkholderia</taxon>
        <taxon>Burkholderia cepacia complex</taxon>
    </lineage>
</organism>